<feature type="disulfide bond" evidence="9">
    <location>
        <begin position="108"/>
        <end position="126"/>
    </location>
</feature>
<feature type="disulfide bond" evidence="9">
    <location>
        <begin position="120"/>
        <end position="135"/>
    </location>
</feature>
<gene>
    <name evidence="10" type="ORF">CAPTEDRAFT_139117</name>
</gene>
<dbReference type="InterPro" id="IPR002172">
    <property type="entry name" value="LDrepeatLR_classA_rpt"/>
</dbReference>
<evidence type="ECO:0000313" key="12">
    <source>
        <dbReference type="Proteomes" id="UP000014760"/>
    </source>
</evidence>
<reference evidence="10 12" key="2">
    <citation type="journal article" date="2013" name="Nature">
        <title>Insights into bilaterian evolution from three spiralian genomes.</title>
        <authorList>
            <person name="Simakov O."/>
            <person name="Marletaz F."/>
            <person name="Cho S.J."/>
            <person name="Edsinger-Gonzales E."/>
            <person name="Havlak P."/>
            <person name="Hellsten U."/>
            <person name="Kuo D.H."/>
            <person name="Larsson T."/>
            <person name="Lv J."/>
            <person name="Arendt D."/>
            <person name="Savage R."/>
            <person name="Osoegawa K."/>
            <person name="de Jong P."/>
            <person name="Grimwood J."/>
            <person name="Chapman J.A."/>
            <person name="Shapiro H."/>
            <person name="Aerts A."/>
            <person name="Otillar R.P."/>
            <person name="Terry A.Y."/>
            <person name="Boore J.L."/>
            <person name="Grigoriev I.V."/>
            <person name="Lindberg D.R."/>
            <person name="Seaver E.C."/>
            <person name="Weisblat D.A."/>
            <person name="Putnam N.H."/>
            <person name="Rokhsar D.S."/>
        </authorList>
    </citation>
    <scope>NUCLEOTIDE SEQUENCE</scope>
    <source>
        <strain evidence="10 12">I ESC-2004</strain>
    </source>
</reference>
<comment type="caution">
    <text evidence="9">Lacks conserved residue(s) required for the propagation of feature annotation.</text>
</comment>
<keyword evidence="7" id="KW-0675">Receptor</keyword>
<keyword evidence="5" id="KW-0472">Membrane</keyword>
<sequence length="184" mass="20339">MNQNVGAQDCSQCRAPLCLCSELHFQCELKGGCIDYSNVCDGVEHCSDASDEIYCSALKCNENQFRCSIDECIESSRQCDFNVDCYNGADEKDCLYSEDCKVSGMFHCPQSYCIPSHMVCNGINDCPDGEDESDCPKDYCAKGYYRCGAVATGCIHPNFVCDGVKHCPNVDDEEKHCNEPVCSE</sequence>
<dbReference type="Gene3D" id="4.10.400.10">
    <property type="entry name" value="Low-density Lipoprotein Receptor"/>
    <property type="match status" value="3"/>
</dbReference>
<accession>R7TT96</accession>
<dbReference type="AlphaFoldDB" id="R7TT96"/>
<dbReference type="InterPro" id="IPR023415">
    <property type="entry name" value="LDLR_class-A_CS"/>
</dbReference>
<name>R7TT96_CAPTE</name>
<feature type="non-terminal residue" evidence="10">
    <location>
        <position position="184"/>
    </location>
</feature>
<dbReference type="Proteomes" id="UP000014760">
    <property type="component" value="Unassembled WGS sequence"/>
</dbReference>
<evidence type="ECO:0000313" key="10">
    <source>
        <dbReference type="EMBL" id="ELT97128.1"/>
    </source>
</evidence>
<dbReference type="Pfam" id="PF00057">
    <property type="entry name" value="Ldl_recept_a"/>
    <property type="match status" value="4"/>
</dbReference>
<dbReference type="SUPFAM" id="SSF57424">
    <property type="entry name" value="LDL receptor-like module"/>
    <property type="match status" value="4"/>
</dbReference>
<dbReference type="CDD" id="cd00112">
    <property type="entry name" value="LDLa"/>
    <property type="match status" value="3"/>
</dbReference>
<keyword evidence="2" id="KW-0812">Transmembrane</keyword>
<comment type="subcellular location">
    <subcellularLocation>
        <location evidence="1">Membrane</location>
        <topology evidence="1">Single-pass membrane protein</topology>
    </subcellularLocation>
</comment>
<dbReference type="OrthoDB" id="19606at2759"/>
<dbReference type="PROSITE" id="PS50068">
    <property type="entry name" value="LDLRA_2"/>
    <property type="match status" value="4"/>
</dbReference>
<dbReference type="EMBL" id="KB308645">
    <property type="protein sequence ID" value="ELT97128.1"/>
    <property type="molecule type" value="Genomic_DNA"/>
</dbReference>
<dbReference type="PROSITE" id="PS01209">
    <property type="entry name" value="LDLRA_1"/>
    <property type="match status" value="3"/>
</dbReference>
<proteinExistence type="predicted"/>
<feature type="disulfide bond" evidence="9">
    <location>
        <begin position="60"/>
        <end position="72"/>
    </location>
</feature>
<reference evidence="11" key="3">
    <citation type="submission" date="2015-06" db="UniProtKB">
        <authorList>
            <consortium name="EnsemblMetazoa"/>
        </authorList>
    </citation>
    <scope>IDENTIFICATION</scope>
</reference>
<dbReference type="HOGENOM" id="CLU_1435897_0_0_1"/>
<organism evidence="10">
    <name type="scientific">Capitella teleta</name>
    <name type="common">Polychaete worm</name>
    <dbReference type="NCBI Taxonomy" id="283909"/>
    <lineage>
        <taxon>Eukaryota</taxon>
        <taxon>Metazoa</taxon>
        <taxon>Spiralia</taxon>
        <taxon>Lophotrochozoa</taxon>
        <taxon>Annelida</taxon>
        <taxon>Polychaeta</taxon>
        <taxon>Sedentaria</taxon>
        <taxon>Scolecida</taxon>
        <taxon>Capitellidae</taxon>
        <taxon>Capitella</taxon>
    </lineage>
</organism>
<feature type="disulfide bond" evidence="9">
    <location>
        <begin position="67"/>
        <end position="85"/>
    </location>
</feature>
<dbReference type="PANTHER" id="PTHR22722">
    <property type="entry name" value="LOW-DENSITY LIPOPROTEIN RECEPTOR-RELATED PROTEIN 2-RELATED"/>
    <property type="match status" value="1"/>
</dbReference>
<evidence type="ECO:0000256" key="2">
    <source>
        <dbReference type="ARBA" id="ARBA00022692"/>
    </source>
</evidence>
<feature type="disulfide bond" evidence="9">
    <location>
        <begin position="79"/>
        <end position="94"/>
    </location>
</feature>
<evidence type="ECO:0000256" key="7">
    <source>
        <dbReference type="ARBA" id="ARBA00023170"/>
    </source>
</evidence>
<evidence type="ECO:0000256" key="1">
    <source>
        <dbReference type="ARBA" id="ARBA00004167"/>
    </source>
</evidence>
<evidence type="ECO:0000256" key="6">
    <source>
        <dbReference type="ARBA" id="ARBA00023157"/>
    </source>
</evidence>
<dbReference type="GO" id="GO:0043235">
    <property type="term" value="C:receptor complex"/>
    <property type="evidence" value="ECO:0007669"/>
    <property type="project" value="TreeGrafter"/>
</dbReference>
<keyword evidence="4" id="KW-1133">Transmembrane helix</keyword>
<dbReference type="OMA" id="DEINCHK"/>
<dbReference type="STRING" id="283909.R7TT96"/>
<feature type="disulfide bond" evidence="9">
    <location>
        <begin position="40"/>
        <end position="55"/>
    </location>
</feature>
<reference evidence="12" key="1">
    <citation type="submission" date="2012-12" db="EMBL/GenBank/DDBJ databases">
        <authorList>
            <person name="Hellsten U."/>
            <person name="Grimwood J."/>
            <person name="Chapman J.A."/>
            <person name="Shapiro H."/>
            <person name="Aerts A."/>
            <person name="Otillar R.P."/>
            <person name="Terry A.Y."/>
            <person name="Boore J.L."/>
            <person name="Simakov O."/>
            <person name="Marletaz F."/>
            <person name="Cho S.-J."/>
            <person name="Edsinger-Gonzales E."/>
            <person name="Havlak P."/>
            <person name="Kuo D.-H."/>
            <person name="Larsson T."/>
            <person name="Lv J."/>
            <person name="Arendt D."/>
            <person name="Savage R."/>
            <person name="Osoegawa K."/>
            <person name="de Jong P."/>
            <person name="Lindberg D.R."/>
            <person name="Seaver E.C."/>
            <person name="Weisblat D.A."/>
            <person name="Putnam N.H."/>
            <person name="Grigoriev I.V."/>
            <person name="Rokhsar D.S."/>
        </authorList>
    </citation>
    <scope>NUCLEOTIDE SEQUENCE</scope>
    <source>
        <strain evidence="12">I ESC-2004</strain>
    </source>
</reference>
<dbReference type="Gene3D" id="2.40.128.620">
    <property type="match status" value="1"/>
</dbReference>
<evidence type="ECO:0000256" key="5">
    <source>
        <dbReference type="ARBA" id="ARBA00023136"/>
    </source>
</evidence>
<evidence type="ECO:0000256" key="9">
    <source>
        <dbReference type="PROSITE-ProRule" id="PRU00124"/>
    </source>
</evidence>
<keyword evidence="6 9" id="KW-1015">Disulfide bond</keyword>
<keyword evidence="12" id="KW-1185">Reference proteome</keyword>
<evidence type="ECO:0000256" key="3">
    <source>
        <dbReference type="ARBA" id="ARBA00022737"/>
    </source>
</evidence>
<dbReference type="SMART" id="SM00192">
    <property type="entry name" value="LDLa"/>
    <property type="match status" value="4"/>
</dbReference>
<dbReference type="GO" id="GO:0005886">
    <property type="term" value="C:plasma membrane"/>
    <property type="evidence" value="ECO:0007669"/>
    <property type="project" value="TreeGrafter"/>
</dbReference>
<evidence type="ECO:0000256" key="8">
    <source>
        <dbReference type="ARBA" id="ARBA00023180"/>
    </source>
</evidence>
<evidence type="ECO:0000256" key="4">
    <source>
        <dbReference type="ARBA" id="ARBA00022989"/>
    </source>
</evidence>
<keyword evidence="8" id="KW-0325">Glycoprotein</keyword>
<keyword evidence="3" id="KW-0677">Repeat</keyword>
<evidence type="ECO:0000313" key="11">
    <source>
        <dbReference type="EnsemblMetazoa" id="CapteP139117"/>
    </source>
</evidence>
<dbReference type="EnsemblMetazoa" id="CapteT139117">
    <property type="protein sequence ID" value="CapteP139117"/>
    <property type="gene ID" value="CapteG139117"/>
</dbReference>
<dbReference type="InterPro" id="IPR036055">
    <property type="entry name" value="LDL_receptor-like_sf"/>
</dbReference>
<protein>
    <submittedName>
        <fullName evidence="10 11">Uncharacterized protein</fullName>
    </submittedName>
</protein>
<dbReference type="EMBL" id="AMQN01011027">
    <property type="status" value="NOT_ANNOTATED_CDS"/>
    <property type="molecule type" value="Genomic_DNA"/>
</dbReference>
<dbReference type="InterPro" id="IPR051221">
    <property type="entry name" value="LDLR-related"/>
</dbReference>
<dbReference type="PRINTS" id="PR00261">
    <property type="entry name" value="LDLRECEPTOR"/>
</dbReference>